<dbReference type="EMBL" id="FMAI01000036">
    <property type="protein sequence ID" value="SCB55198.1"/>
    <property type="molecule type" value="Genomic_DNA"/>
</dbReference>
<sequence length="218" mass="24187">MIASPASNGTHLRRRWRSIFSPFRRTLEIFFPTTNANRSLIPAVCSMEPPHGLARPATSSGARHVSATADRPSRNRRLDRQPLHLINYQFRQVVRDDGHVASVTNDRRARQGFGCKTGFAALTAASNFSPIPAKAARRLIPSVSYAITLDVVVWLPRAQIQRLFGLQAWRLSPVSLTTILVKPFVKQSILHGEPCFLVAAVSSRKPPSMQMRGTARLA</sequence>
<gene>
    <name evidence="2" type="ORF">GA0061098_103640</name>
</gene>
<proteinExistence type="predicted"/>
<name>A0A1C3XSG7_9BRAD</name>
<evidence type="ECO:0000313" key="2">
    <source>
        <dbReference type="EMBL" id="SCB55198.1"/>
    </source>
</evidence>
<evidence type="ECO:0000256" key="1">
    <source>
        <dbReference type="SAM" id="MobiDB-lite"/>
    </source>
</evidence>
<dbReference type="Proteomes" id="UP000199184">
    <property type="component" value="Unassembled WGS sequence"/>
</dbReference>
<keyword evidence="3" id="KW-1185">Reference proteome</keyword>
<evidence type="ECO:0000313" key="3">
    <source>
        <dbReference type="Proteomes" id="UP000199184"/>
    </source>
</evidence>
<organism evidence="2 3">
    <name type="scientific">Bradyrhizobium shewense</name>
    <dbReference type="NCBI Taxonomy" id="1761772"/>
    <lineage>
        <taxon>Bacteria</taxon>
        <taxon>Pseudomonadati</taxon>
        <taxon>Pseudomonadota</taxon>
        <taxon>Alphaproteobacteria</taxon>
        <taxon>Hyphomicrobiales</taxon>
        <taxon>Nitrobacteraceae</taxon>
        <taxon>Bradyrhizobium</taxon>
    </lineage>
</organism>
<accession>A0A1C3XSG7</accession>
<dbReference type="AlphaFoldDB" id="A0A1C3XSG7"/>
<feature type="region of interest" description="Disordered" evidence="1">
    <location>
        <begin position="51"/>
        <end position="76"/>
    </location>
</feature>
<reference evidence="3" key="1">
    <citation type="submission" date="2016-08" db="EMBL/GenBank/DDBJ databases">
        <authorList>
            <person name="Varghese N."/>
            <person name="Submissions Spin"/>
        </authorList>
    </citation>
    <scope>NUCLEOTIDE SEQUENCE [LARGE SCALE GENOMIC DNA]</scope>
    <source>
        <strain evidence="3">ERR11</strain>
    </source>
</reference>
<protein>
    <submittedName>
        <fullName evidence="2">Uncharacterized protein</fullName>
    </submittedName>
</protein>